<name>A0A1I1F9M3_9GAMM</name>
<keyword evidence="4" id="KW-1003">Cell membrane</keyword>
<keyword evidence="8 10" id="KW-1133">Transmembrane helix</keyword>
<evidence type="ECO:0000256" key="2">
    <source>
        <dbReference type="ARBA" id="ARBA00004162"/>
    </source>
</evidence>
<organism evidence="11 12">
    <name type="scientific">Kushneria avicenniae</name>
    <dbReference type="NCBI Taxonomy" id="402385"/>
    <lineage>
        <taxon>Bacteria</taxon>
        <taxon>Pseudomonadati</taxon>
        <taxon>Pseudomonadota</taxon>
        <taxon>Gammaproteobacteria</taxon>
        <taxon>Oceanospirillales</taxon>
        <taxon>Halomonadaceae</taxon>
        <taxon>Kushneria</taxon>
    </lineage>
</organism>
<keyword evidence="6 10" id="KW-0812">Transmembrane</keyword>
<comment type="similarity">
    <text evidence="3 10">Belongs to the FliL family.</text>
</comment>
<evidence type="ECO:0000256" key="10">
    <source>
        <dbReference type="RuleBase" id="RU364125"/>
    </source>
</evidence>
<accession>A0A1I1F9M3</accession>
<evidence type="ECO:0000256" key="1">
    <source>
        <dbReference type="ARBA" id="ARBA00002254"/>
    </source>
</evidence>
<dbReference type="RefSeq" id="WP_090129646.1">
    <property type="nucleotide sequence ID" value="NZ_FOLY01000001.1"/>
</dbReference>
<dbReference type="AlphaFoldDB" id="A0A1I1F9M3"/>
<dbReference type="PANTHER" id="PTHR35091:SF2">
    <property type="entry name" value="FLAGELLAR PROTEIN FLIL"/>
    <property type="match status" value="1"/>
</dbReference>
<comment type="subcellular location">
    <subcellularLocation>
        <location evidence="10">Cell inner membrane</location>
    </subcellularLocation>
    <subcellularLocation>
        <location evidence="2">Cell membrane</location>
        <topology evidence="2">Single-pass membrane protein</topology>
    </subcellularLocation>
</comment>
<proteinExistence type="inferred from homology"/>
<dbReference type="STRING" id="402385.SAMN05421848_0043"/>
<dbReference type="GO" id="GO:0071978">
    <property type="term" value="P:bacterial-type flagellum-dependent swarming motility"/>
    <property type="evidence" value="ECO:0007669"/>
    <property type="project" value="TreeGrafter"/>
</dbReference>
<dbReference type="PANTHER" id="PTHR35091">
    <property type="entry name" value="FLAGELLAR PROTEIN FLIL"/>
    <property type="match status" value="1"/>
</dbReference>
<evidence type="ECO:0000256" key="9">
    <source>
        <dbReference type="ARBA" id="ARBA00023136"/>
    </source>
</evidence>
<dbReference type="NCBIfam" id="NF005435">
    <property type="entry name" value="PRK07021.1"/>
    <property type="match status" value="1"/>
</dbReference>
<evidence type="ECO:0000256" key="6">
    <source>
        <dbReference type="ARBA" id="ARBA00022692"/>
    </source>
</evidence>
<keyword evidence="10" id="KW-0997">Cell inner membrane</keyword>
<gene>
    <name evidence="11" type="ORF">SAMN05421848_0043</name>
</gene>
<keyword evidence="11" id="KW-0282">Flagellum</keyword>
<keyword evidence="9 10" id="KW-0472">Membrane</keyword>
<keyword evidence="11" id="KW-0969">Cilium</keyword>
<evidence type="ECO:0000256" key="4">
    <source>
        <dbReference type="ARBA" id="ARBA00022475"/>
    </source>
</evidence>
<keyword evidence="7 10" id="KW-0283">Flagellar rotation</keyword>
<dbReference type="GO" id="GO:0005886">
    <property type="term" value="C:plasma membrane"/>
    <property type="evidence" value="ECO:0007669"/>
    <property type="project" value="UniProtKB-SubCell"/>
</dbReference>
<dbReference type="Pfam" id="PF03748">
    <property type="entry name" value="FliL"/>
    <property type="match status" value="1"/>
</dbReference>
<feature type="transmembrane region" description="Helical" evidence="10">
    <location>
        <begin position="17"/>
        <end position="41"/>
    </location>
</feature>
<evidence type="ECO:0000256" key="5">
    <source>
        <dbReference type="ARBA" id="ARBA00022500"/>
    </source>
</evidence>
<keyword evidence="12" id="KW-1185">Reference proteome</keyword>
<dbReference type="Proteomes" id="UP000199046">
    <property type="component" value="Unassembled WGS sequence"/>
</dbReference>
<dbReference type="GO" id="GO:0006935">
    <property type="term" value="P:chemotaxis"/>
    <property type="evidence" value="ECO:0007669"/>
    <property type="project" value="UniProtKB-KW"/>
</dbReference>
<comment type="function">
    <text evidence="1 10">Controls the rotational direction of flagella during chemotaxis.</text>
</comment>
<evidence type="ECO:0000256" key="8">
    <source>
        <dbReference type="ARBA" id="ARBA00022989"/>
    </source>
</evidence>
<sequence>MTTSTATPPARAGSKKLLWVIVALLVILVGMACAAGAWFFLKGDTSESTAQESAQTAPAAVPVFVELKPFTVNLNDGTGRILYVGITLKAEGEEAASTLRAQMPEVRNRILMVLTGQQGDQLTTPAGKQALAQALIGAFEQPFNGETSSVAVSDALFTDFIVQ</sequence>
<dbReference type="EMBL" id="FOLY01000001">
    <property type="protein sequence ID" value="SFB95994.1"/>
    <property type="molecule type" value="Genomic_DNA"/>
</dbReference>
<evidence type="ECO:0000313" key="12">
    <source>
        <dbReference type="Proteomes" id="UP000199046"/>
    </source>
</evidence>
<dbReference type="OrthoDB" id="2087278at2"/>
<reference evidence="12" key="1">
    <citation type="submission" date="2016-10" db="EMBL/GenBank/DDBJ databases">
        <authorList>
            <person name="Varghese N."/>
            <person name="Submissions S."/>
        </authorList>
    </citation>
    <scope>NUCLEOTIDE SEQUENCE [LARGE SCALE GENOMIC DNA]</scope>
    <source>
        <strain evidence="12">DSM 23439</strain>
    </source>
</reference>
<dbReference type="InterPro" id="IPR005503">
    <property type="entry name" value="FliL"/>
</dbReference>
<dbReference type="GO" id="GO:0009425">
    <property type="term" value="C:bacterial-type flagellum basal body"/>
    <property type="evidence" value="ECO:0007669"/>
    <property type="project" value="InterPro"/>
</dbReference>
<keyword evidence="5 10" id="KW-0145">Chemotaxis</keyword>
<keyword evidence="11" id="KW-0966">Cell projection</keyword>
<protein>
    <recommendedName>
        <fullName evidence="10">Flagellar protein FliL</fullName>
    </recommendedName>
</protein>
<evidence type="ECO:0000256" key="3">
    <source>
        <dbReference type="ARBA" id="ARBA00008281"/>
    </source>
</evidence>
<evidence type="ECO:0000313" key="11">
    <source>
        <dbReference type="EMBL" id="SFB95994.1"/>
    </source>
</evidence>
<evidence type="ECO:0000256" key="7">
    <source>
        <dbReference type="ARBA" id="ARBA00022779"/>
    </source>
</evidence>